<dbReference type="SUPFAM" id="SSF52540">
    <property type="entry name" value="P-loop containing nucleoside triphosphate hydrolases"/>
    <property type="match status" value="1"/>
</dbReference>
<dbReference type="Pfam" id="PF02492">
    <property type="entry name" value="cobW"/>
    <property type="match status" value="1"/>
</dbReference>
<name>A0A0K9CN74_9FUSO</name>
<sequence length="69" mass="8034">MKILLVSGFLGAGKTTFIKELAKNINLEFVVLENEYADIGVDKDFLDEKKSKCLGNVRRLYLLFYERRF</sequence>
<gene>
    <name evidence="2" type="ORF">PSAG_04634</name>
</gene>
<evidence type="ECO:0000313" key="3">
    <source>
        <dbReference type="Proteomes" id="UP000004650"/>
    </source>
</evidence>
<dbReference type="Gene3D" id="3.40.50.300">
    <property type="entry name" value="P-loop containing nucleotide triphosphate hydrolases"/>
    <property type="match status" value="1"/>
</dbReference>
<evidence type="ECO:0000313" key="2">
    <source>
        <dbReference type="EMBL" id="KMV75985.1"/>
    </source>
</evidence>
<dbReference type="InterPro" id="IPR027417">
    <property type="entry name" value="P-loop_NTPase"/>
</dbReference>
<dbReference type="Proteomes" id="UP000004650">
    <property type="component" value="Unassembled WGS sequence"/>
</dbReference>
<proteinExistence type="predicted"/>
<organism evidence="2 3">
    <name type="scientific">Fusobacterium animalis D11</name>
    <dbReference type="NCBI Taxonomy" id="556264"/>
    <lineage>
        <taxon>Bacteria</taxon>
        <taxon>Fusobacteriati</taxon>
        <taxon>Fusobacteriota</taxon>
        <taxon>Fusobacteriia</taxon>
        <taxon>Fusobacteriales</taxon>
        <taxon>Fusobacteriaceae</taxon>
        <taxon>Fusobacterium</taxon>
    </lineage>
</organism>
<comment type="caution">
    <text evidence="2">The sequence shown here is derived from an EMBL/GenBank/DDBJ whole genome shotgun (WGS) entry which is preliminary data.</text>
</comment>
<evidence type="ECO:0000259" key="1">
    <source>
        <dbReference type="Pfam" id="PF02492"/>
    </source>
</evidence>
<accession>A0A0K9CN74</accession>
<reference evidence="2 3" key="2">
    <citation type="submission" date="2013-10" db="EMBL/GenBank/DDBJ databases">
        <title>The Genome Sequence of Fusobacterium nucleatum subsp. animalis D11.</title>
        <authorList>
            <consortium name="The Broad Institute Genomics Platform"/>
            <person name="Earl A."/>
            <person name="Ward D."/>
            <person name="Feldgarden M."/>
            <person name="Gevers D."/>
            <person name="Kostic A."/>
            <person name="Garrett W."/>
            <person name="Young S.K."/>
            <person name="Zeng Q."/>
            <person name="Gargeya S."/>
            <person name="Fitzgerald M."/>
            <person name="Abouelleil A."/>
            <person name="Alvarado L."/>
            <person name="Berlin A.M."/>
            <person name="Chapman S.B."/>
            <person name="Gainer-Dewar J."/>
            <person name="Goldberg J."/>
            <person name="Gnerre S."/>
            <person name="Griggs A."/>
            <person name="Gujja S."/>
            <person name="Hansen M."/>
            <person name="Howarth C."/>
            <person name="Imamovic A."/>
            <person name="Ireland A."/>
            <person name="Larimer J."/>
            <person name="McCowan C."/>
            <person name="Murphy C."/>
            <person name="Pearson M."/>
            <person name="Poon T.W."/>
            <person name="Priest M."/>
            <person name="Roberts A."/>
            <person name="Saif S."/>
            <person name="Shea T."/>
            <person name="Sykes S."/>
            <person name="Wortman J."/>
            <person name="Nusbaum C."/>
            <person name="Birren B."/>
        </authorList>
    </citation>
    <scope>NUCLEOTIDE SEQUENCE [LARGE SCALE GENOMIC DNA]</scope>
    <source>
        <strain evidence="2 3">D11</strain>
    </source>
</reference>
<reference evidence="3" key="1">
    <citation type="submission" date="2009-02" db="EMBL/GenBank/DDBJ databases">
        <title>The Genome Sequence of Shigella sp. D9.</title>
        <authorList>
            <consortium name="The Broad Institute Genome Sequencing Platform"/>
            <person name="Ward D."/>
            <person name="Young S.K."/>
            <person name="Kodira C.D."/>
            <person name="Zeng Q."/>
            <person name="Koehrsen M."/>
            <person name="Alvarado L."/>
            <person name="Berlin A."/>
            <person name="Borenstein D."/>
            <person name="Chen Z."/>
            <person name="Engels R."/>
            <person name="Freedman E."/>
            <person name="Gellesch M."/>
            <person name="Goldberg J."/>
            <person name="Griggs A."/>
            <person name="Gujja S."/>
            <person name="Heiman D."/>
            <person name="Hepburn T."/>
            <person name="Howarth C."/>
            <person name="Jen D."/>
            <person name="Larson L."/>
            <person name="Lewis B."/>
            <person name="Mehta T."/>
            <person name="Park D."/>
            <person name="Pearson M."/>
            <person name="Roberts A."/>
            <person name="Saif S."/>
            <person name="Shea T."/>
            <person name="Shenoy N."/>
            <person name="Sisk P."/>
            <person name="Stolte C."/>
            <person name="Sykes S."/>
            <person name="Walk T."/>
            <person name="White J."/>
            <person name="Yandava C."/>
            <person name="Allen-Vercoe E."/>
            <person name="Strauss J."/>
            <person name="Sibley C."/>
            <person name="White A."/>
            <person name="Ambrose C."/>
            <person name="Lander E."/>
            <person name="Nusbaum C."/>
            <person name="Galagan J."/>
            <person name="Birren B."/>
        </authorList>
    </citation>
    <scope>NUCLEOTIDE SEQUENCE [LARGE SCALE GENOMIC DNA]</scope>
    <source>
        <strain evidence="3">D11</strain>
    </source>
</reference>
<protein>
    <recommendedName>
        <fullName evidence="1">CobW/HypB/UreG nucleotide-binding domain-containing protein</fullName>
    </recommendedName>
</protein>
<dbReference type="InterPro" id="IPR003495">
    <property type="entry name" value="CobW/HypB/UreG_nucleotide-bd"/>
</dbReference>
<dbReference type="EMBL" id="ACDS02000045">
    <property type="protein sequence ID" value="KMV75985.1"/>
    <property type="molecule type" value="Genomic_DNA"/>
</dbReference>
<feature type="domain" description="CobW/HypB/UreG nucleotide-binding" evidence="1">
    <location>
        <begin position="3"/>
        <end position="52"/>
    </location>
</feature>
<dbReference type="AlphaFoldDB" id="A0A0K9CN74"/>